<comment type="caution">
    <text evidence="1">The sequence shown here is derived from an EMBL/GenBank/DDBJ whole genome shotgun (WGS) entry which is preliminary data.</text>
</comment>
<name>A0A7C3KIT6_9CYAN</name>
<reference evidence="1" key="1">
    <citation type="journal article" date="2020" name="mSystems">
        <title>Genome- and Community-Level Interaction Insights into Carbon Utilization and Element Cycling Functions of Hydrothermarchaeota in Hydrothermal Sediment.</title>
        <authorList>
            <person name="Zhou Z."/>
            <person name="Liu Y."/>
            <person name="Xu W."/>
            <person name="Pan J."/>
            <person name="Luo Z.H."/>
            <person name="Li M."/>
        </authorList>
    </citation>
    <scope>NUCLEOTIDE SEQUENCE [LARGE SCALE GENOMIC DNA]</scope>
    <source>
        <strain evidence="1">SpSt-418</strain>
    </source>
</reference>
<protein>
    <submittedName>
        <fullName evidence="1">Nucleotide pyrophosphatase</fullName>
    </submittedName>
</protein>
<dbReference type="Gene3D" id="3.40.720.10">
    <property type="entry name" value="Alkaline Phosphatase, subunit A"/>
    <property type="match status" value="1"/>
</dbReference>
<proteinExistence type="predicted"/>
<dbReference type="InterPro" id="IPR017850">
    <property type="entry name" value="Alkaline_phosphatase_core_sf"/>
</dbReference>
<dbReference type="SUPFAM" id="SSF53649">
    <property type="entry name" value="Alkaline phosphatase-like"/>
    <property type="match status" value="1"/>
</dbReference>
<accession>A0A7C3KIT6</accession>
<sequence>MNRPVIAIGLDAAEPSVLEEWMAQGYLKNLRRLRENGAYGRLKNFEAFSAETPWTTFLTGCSPHTTGYWSPLKFKEGTYEVGTVAAYDFEEYPPFYALGEDFRIAIFDMPQIRASSKTNGIHVGAWGAHSPQVPSASYPESLFQELVEKHGNHPGLHKDYAVCVDLKTTLSLVDILKTGIARRAEICRDLLQRDRWNLFMTVFGEAHAAGHNFWQLSQPDHPLYQHFRSKVSSDPMLEIFEAIDEAIGRILEKAPADARVVVFSAHGMGANTMDLPSTTFLPEFLYRLSFPGKQALLNNCPTGELPEPITKLNWKYWERHIWGTKTEKNPLRKFLRTQTPTRIYRAIEDWIEPNIPSDLAPPLRLKKQSRIVPFEPASWYAPLWSKMKAFALPSFSEGYVRINLKGREPEGIVAPEDYEAVCEELTQQIYAMCDARTGVRMAKDVIKTRKSAFDNDPRLPDADLVVVWQEEYATDTVESPAVGRIGPAPHYRAGSHRPEGFILATGQDVPQNVTIPTGHALDLAPTILNMMNAPIAEHLEGSVLPILQESFMTV</sequence>
<dbReference type="Pfam" id="PF01663">
    <property type="entry name" value="Phosphodiest"/>
    <property type="match status" value="1"/>
</dbReference>
<organism evidence="1">
    <name type="scientific">Oscillatoriales cyanobacterium SpSt-418</name>
    <dbReference type="NCBI Taxonomy" id="2282169"/>
    <lineage>
        <taxon>Bacteria</taxon>
        <taxon>Bacillati</taxon>
        <taxon>Cyanobacteriota</taxon>
        <taxon>Cyanophyceae</taxon>
        <taxon>Oscillatoriophycideae</taxon>
        <taxon>Oscillatoriales</taxon>
    </lineage>
</organism>
<gene>
    <name evidence="1" type="ORF">ENR64_24770</name>
</gene>
<evidence type="ECO:0000313" key="1">
    <source>
        <dbReference type="EMBL" id="HFN00909.1"/>
    </source>
</evidence>
<dbReference type="AlphaFoldDB" id="A0A7C3KIT6"/>
<dbReference type="EMBL" id="DSRU01000349">
    <property type="protein sequence ID" value="HFN00909.1"/>
    <property type="molecule type" value="Genomic_DNA"/>
</dbReference>
<dbReference type="InterPro" id="IPR002591">
    <property type="entry name" value="Phosphodiest/P_Trfase"/>
</dbReference>